<sequence length="326" mass="34802">MRRRTAMIGAAFIPIAISTSQLALSAPDKYPKYPIRLVTAYAPGGTTDILARLLAPKMTKELGVSVIVENRAGGNTIIGTAYVAHASPDGYTLLLASNSHVILPAMMRLPYDPLADFTPIATISSTEQVLVLNPAFPARNLSEFIAYAKAHPGELNYASSGTGNVTQLASEMFNLATGAHARQVNYKGTGPAIIDVIAGRVQMNFSPIIAVLPYIKQGQLRAIGVSGKKRFRELPNVPTFTESGYPSFDVRAWYGLLGPAGMPQPVVGKLAATINKILAQPDIRAKLAQQGSDPFISTRAGFSKQIATELALYKRVVKDAHIKTGG</sequence>
<dbReference type="AlphaFoldDB" id="A0A225M869"/>
<dbReference type="Proteomes" id="UP000214603">
    <property type="component" value="Unassembled WGS sequence"/>
</dbReference>
<dbReference type="InterPro" id="IPR005064">
    <property type="entry name" value="BUG"/>
</dbReference>
<comment type="caution">
    <text evidence="3">The sequence shown here is derived from an EMBL/GenBank/DDBJ whole genome shotgun (WGS) entry which is preliminary data.</text>
</comment>
<dbReference type="SUPFAM" id="SSF53850">
    <property type="entry name" value="Periplasmic binding protein-like II"/>
    <property type="match status" value="1"/>
</dbReference>
<keyword evidence="4" id="KW-1185">Reference proteome</keyword>
<dbReference type="PIRSF" id="PIRSF017082">
    <property type="entry name" value="YflP"/>
    <property type="match status" value="1"/>
</dbReference>
<comment type="similarity">
    <text evidence="1">Belongs to the UPF0065 (bug) family.</text>
</comment>
<keyword evidence="2" id="KW-0732">Signal</keyword>
<feature type="signal peptide" evidence="2">
    <location>
        <begin position="1"/>
        <end position="25"/>
    </location>
</feature>
<dbReference type="Gene3D" id="3.40.190.150">
    <property type="entry name" value="Bordetella uptake gene, domain 1"/>
    <property type="match status" value="1"/>
</dbReference>
<dbReference type="PANTHER" id="PTHR42928:SF5">
    <property type="entry name" value="BLR1237 PROTEIN"/>
    <property type="match status" value="1"/>
</dbReference>
<evidence type="ECO:0000313" key="4">
    <source>
        <dbReference type="Proteomes" id="UP000214603"/>
    </source>
</evidence>
<name>A0A225M869_9BURK</name>
<reference evidence="4" key="1">
    <citation type="submission" date="2017-06" db="EMBL/GenBank/DDBJ databases">
        <title>Herbaspirillum phytohormonus sp. nov., isolated from the root nodule of Robinia pseudoacacia in lead-zinc mine.</title>
        <authorList>
            <person name="Fan M."/>
            <person name="Lin Y."/>
        </authorList>
    </citation>
    <scope>NUCLEOTIDE SEQUENCE [LARGE SCALE GENOMIC DNA]</scope>
    <source>
        <strain evidence="4">SC-089</strain>
    </source>
</reference>
<organism evidence="3 4">
    <name type="scientific">Candidimonas nitroreducens</name>
    <dbReference type="NCBI Taxonomy" id="683354"/>
    <lineage>
        <taxon>Bacteria</taxon>
        <taxon>Pseudomonadati</taxon>
        <taxon>Pseudomonadota</taxon>
        <taxon>Betaproteobacteria</taxon>
        <taxon>Burkholderiales</taxon>
        <taxon>Alcaligenaceae</taxon>
        <taxon>Candidimonas</taxon>
    </lineage>
</organism>
<accession>A0A225M869</accession>
<feature type="chain" id="PRO_5012488613" evidence="2">
    <location>
        <begin position="26"/>
        <end position="326"/>
    </location>
</feature>
<dbReference type="InterPro" id="IPR042100">
    <property type="entry name" value="Bug_dom1"/>
</dbReference>
<dbReference type="Gene3D" id="3.40.190.10">
    <property type="entry name" value="Periplasmic binding protein-like II"/>
    <property type="match status" value="1"/>
</dbReference>
<gene>
    <name evidence="3" type="ORF">CEY11_16300</name>
</gene>
<dbReference type="OrthoDB" id="8678477at2"/>
<evidence type="ECO:0000256" key="1">
    <source>
        <dbReference type="ARBA" id="ARBA00006987"/>
    </source>
</evidence>
<dbReference type="Pfam" id="PF03401">
    <property type="entry name" value="TctC"/>
    <property type="match status" value="1"/>
</dbReference>
<protein>
    <submittedName>
        <fullName evidence="3">ABC transporter substrate-binding protein</fullName>
    </submittedName>
</protein>
<proteinExistence type="inferred from homology"/>
<dbReference type="RefSeq" id="WP_088604472.1">
    <property type="nucleotide sequence ID" value="NZ_NJIH01000009.1"/>
</dbReference>
<dbReference type="PANTHER" id="PTHR42928">
    <property type="entry name" value="TRICARBOXYLATE-BINDING PROTEIN"/>
    <property type="match status" value="1"/>
</dbReference>
<dbReference type="EMBL" id="NJIH01000009">
    <property type="protein sequence ID" value="OWT57468.1"/>
    <property type="molecule type" value="Genomic_DNA"/>
</dbReference>
<dbReference type="CDD" id="cd13578">
    <property type="entry name" value="PBP2_Bug27"/>
    <property type="match status" value="1"/>
</dbReference>
<evidence type="ECO:0000256" key="2">
    <source>
        <dbReference type="SAM" id="SignalP"/>
    </source>
</evidence>
<evidence type="ECO:0000313" key="3">
    <source>
        <dbReference type="EMBL" id="OWT57468.1"/>
    </source>
</evidence>